<sequence>MGPLYRLFHALACTLGSGRTRQRVMLFRVLSALKAARESHSPRIIMSALADGTGGASRPARGCARAGTPASSD</sequence>
<proteinExistence type="predicted"/>
<evidence type="ECO:0000313" key="2">
    <source>
        <dbReference type="EMBL" id="GBP75344.1"/>
    </source>
</evidence>
<organism evidence="2 3">
    <name type="scientific">Eumeta variegata</name>
    <name type="common">Bagworm moth</name>
    <name type="synonym">Eumeta japonica</name>
    <dbReference type="NCBI Taxonomy" id="151549"/>
    <lineage>
        <taxon>Eukaryota</taxon>
        <taxon>Metazoa</taxon>
        <taxon>Ecdysozoa</taxon>
        <taxon>Arthropoda</taxon>
        <taxon>Hexapoda</taxon>
        <taxon>Insecta</taxon>
        <taxon>Pterygota</taxon>
        <taxon>Neoptera</taxon>
        <taxon>Endopterygota</taxon>
        <taxon>Lepidoptera</taxon>
        <taxon>Glossata</taxon>
        <taxon>Ditrysia</taxon>
        <taxon>Tineoidea</taxon>
        <taxon>Psychidae</taxon>
        <taxon>Oiketicinae</taxon>
        <taxon>Eumeta</taxon>
    </lineage>
</organism>
<comment type="caution">
    <text evidence="2">The sequence shown here is derived from an EMBL/GenBank/DDBJ whole genome shotgun (WGS) entry which is preliminary data.</text>
</comment>
<dbReference type="AlphaFoldDB" id="A0A4C1YK34"/>
<reference evidence="2 3" key="1">
    <citation type="journal article" date="2019" name="Commun. Biol.">
        <title>The bagworm genome reveals a unique fibroin gene that provides high tensile strength.</title>
        <authorList>
            <person name="Kono N."/>
            <person name="Nakamura H."/>
            <person name="Ohtoshi R."/>
            <person name="Tomita M."/>
            <person name="Numata K."/>
            <person name="Arakawa K."/>
        </authorList>
    </citation>
    <scope>NUCLEOTIDE SEQUENCE [LARGE SCALE GENOMIC DNA]</scope>
</reference>
<dbReference type="Proteomes" id="UP000299102">
    <property type="component" value="Unassembled WGS sequence"/>
</dbReference>
<feature type="region of interest" description="Disordered" evidence="1">
    <location>
        <begin position="50"/>
        <end position="73"/>
    </location>
</feature>
<protein>
    <submittedName>
        <fullName evidence="2">Uncharacterized protein</fullName>
    </submittedName>
</protein>
<accession>A0A4C1YK34</accession>
<gene>
    <name evidence="2" type="ORF">EVAR_51933_1</name>
</gene>
<evidence type="ECO:0000313" key="3">
    <source>
        <dbReference type="Proteomes" id="UP000299102"/>
    </source>
</evidence>
<keyword evidence="3" id="KW-1185">Reference proteome</keyword>
<name>A0A4C1YK34_EUMVA</name>
<dbReference type="EMBL" id="BGZK01001245">
    <property type="protein sequence ID" value="GBP75344.1"/>
    <property type="molecule type" value="Genomic_DNA"/>
</dbReference>
<evidence type="ECO:0000256" key="1">
    <source>
        <dbReference type="SAM" id="MobiDB-lite"/>
    </source>
</evidence>